<accession>A0ABP4I9P8</accession>
<keyword evidence="3" id="KW-1185">Reference proteome</keyword>
<proteinExistence type="predicted"/>
<evidence type="ECO:0000313" key="3">
    <source>
        <dbReference type="Proteomes" id="UP001499863"/>
    </source>
</evidence>
<dbReference type="Proteomes" id="UP001499863">
    <property type="component" value="Unassembled WGS sequence"/>
</dbReference>
<feature type="region of interest" description="Disordered" evidence="1">
    <location>
        <begin position="1"/>
        <end position="55"/>
    </location>
</feature>
<sequence length="159" mass="16368">MDAPDTTAIRPGSAMPSVSGRIRGTCPSRFAANVGSRPSPDRRAPPTAWIPALPISTWTGGRPEFTRISRAPARTEAGEERSSSTTSGLAPEIAARIRAAAAPPSGTLRQAVITRLPAAAGSRLAAAASPAEAPAMTTDFAEVGLAPRLTAGTRPQRNF</sequence>
<evidence type="ECO:0000256" key="1">
    <source>
        <dbReference type="SAM" id="MobiDB-lite"/>
    </source>
</evidence>
<reference evidence="3" key="1">
    <citation type="journal article" date="2019" name="Int. J. Syst. Evol. Microbiol.">
        <title>The Global Catalogue of Microorganisms (GCM) 10K type strain sequencing project: providing services to taxonomists for standard genome sequencing and annotation.</title>
        <authorList>
            <consortium name="The Broad Institute Genomics Platform"/>
            <consortium name="The Broad Institute Genome Sequencing Center for Infectious Disease"/>
            <person name="Wu L."/>
            <person name="Ma J."/>
        </authorList>
    </citation>
    <scope>NUCLEOTIDE SEQUENCE [LARGE SCALE GENOMIC DNA]</scope>
    <source>
        <strain evidence="3">JCM 12393</strain>
    </source>
</reference>
<feature type="region of interest" description="Disordered" evidence="1">
    <location>
        <begin position="70"/>
        <end position="90"/>
    </location>
</feature>
<comment type="caution">
    <text evidence="2">The sequence shown here is derived from an EMBL/GenBank/DDBJ whole genome shotgun (WGS) entry which is preliminary data.</text>
</comment>
<name>A0ABP4I9P8_9ACTN</name>
<dbReference type="EMBL" id="BAAAKJ010000028">
    <property type="protein sequence ID" value="GAA1384833.1"/>
    <property type="molecule type" value="Genomic_DNA"/>
</dbReference>
<protein>
    <submittedName>
        <fullName evidence="2">Uncharacterized protein</fullName>
    </submittedName>
</protein>
<organism evidence="2 3">
    <name type="scientific">Kitasatospora putterlickiae</name>
    <dbReference type="NCBI Taxonomy" id="221725"/>
    <lineage>
        <taxon>Bacteria</taxon>
        <taxon>Bacillati</taxon>
        <taxon>Actinomycetota</taxon>
        <taxon>Actinomycetes</taxon>
        <taxon>Kitasatosporales</taxon>
        <taxon>Streptomycetaceae</taxon>
        <taxon>Kitasatospora</taxon>
    </lineage>
</organism>
<gene>
    <name evidence="2" type="ORF">GCM10009639_06770</name>
</gene>
<evidence type="ECO:0000313" key="2">
    <source>
        <dbReference type="EMBL" id="GAA1384833.1"/>
    </source>
</evidence>